<evidence type="ECO:0000259" key="3">
    <source>
        <dbReference type="Pfam" id="PF00850"/>
    </source>
</evidence>
<evidence type="ECO:0000313" key="5">
    <source>
        <dbReference type="Proteomes" id="UP000308054"/>
    </source>
</evidence>
<dbReference type="InterPro" id="IPR023801">
    <property type="entry name" value="His_deacetylse_dom"/>
</dbReference>
<proteinExistence type="inferred from homology"/>
<dbReference type="PANTHER" id="PTHR10625:SF10">
    <property type="entry name" value="HISTONE DEACETYLASE HDAC1"/>
    <property type="match status" value="1"/>
</dbReference>
<dbReference type="EMBL" id="SRXW01000003">
    <property type="protein sequence ID" value="TGY88487.1"/>
    <property type="molecule type" value="Genomic_DNA"/>
</dbReference>
<feature type="domain" description="Histone deacetylase" evidence="3">
    <location>
        <begin position="20"/>
        <end position="301"/>
    </location>
</feature>
<dbReference type="Gene3D" id="3.40.800.20">
    <property type="entry name" value="Histone deacetylase domain"/>
    <property type="match status" value="1"/>
</dbReference>
<feature type="compositionally biased region" description="Polar residues" evidence="2">
    <location>
        <begin position="1"/>
        <end position="10"/>
    </location>
</feature>
<dbReference type="AlphaFoldDB" id="A0A4S2GZ57"/>
<evidence type="ECO:0000313" key="4">
    <source>
        <dbReference type="EMBL" id="TGY88487.1"/>
    </source>
</evidence>
<protein>
    <submittedName>
        <fullName evidence="4">Histone deacetylase family protein</fullName>
    </submittedName>
</protein>
<gene>
    <name evidence="4" type="ORF">E5163_11770</name>
</gene>
<dbReference type="Proteomes" id="UP000308054">
    <property type="component" value="Unassembled WGS sequence"/>
</dbReference>
<evidence type="ECO:0000256" key="1">
    <source>
        <dbReference type="ARBA" id="ARBA00005947"/>
    </source>
</evidence>
<dbReference type="PANTHER" id="PTHR10625">
    <property type="entry name" value="HISTONE DEACETYLASE HDAC1-RELATED"/>
    <property type="match status" value="1"/>
</dbReference>
<dbReference type="Pfam" id="PF00850">
    <property type="entry name" value="Hist_deacetyl"/>
    <property type="match status" value="1"/>
</dbReference>
<dbReference type="CDD" id="cd11599">
    <property type="entry name" value="HDAC_classII_2"/>
    <property type="match status" value="1"/>
</dbReference>
<dbReference type="OrthoDB" id="9808367at2"/>
<accession>A0A4S2GZ57</accession>
<dbReference type="PRINTS" id="PR01270">
    <property type="entry name" value="HDASUPER"/>
</dbReference>
<dbReference type="GO" id="GO:0040029">
    <property type="term" value="P:epigenetic regulation of gene expression"/>
    <property type="evidence" value="ECO:0007669"/>
    <property type="project" value="TreeGrafter"/>
</dbReference>
<organism evidence="4 5">
    <name type="scientific">Marinicauda algicola</name>
    <dbReference type="NCBI Taxonomy" id="2029849"/>
    <lineage>
        <taxon>Bacteria</taxon>
        <taxon>Pseudomonadati</taxon>
        <taxon>Pseudomonadota</taxon>
        <taxon>Alphaproteobacteria</taxon>
        <taxon>Maricaulales</taxon>
        <taxon>Maricaulaceae</taxon>
        <taxon>Marinicauda</taxon>
    </lineage>
</organism>
<dbReference type="SUPFAM" id="SSF52768">
    <property type="entry name" value="Arginase/deacetylase"/>
    <property type="match status" value="1"/>
</dbReference>
<name>A0A4S2GZ57_9PROT</name>
<dbReference type="InterPro" id="IPR037138">
    <property type="entry name" value="His_deacetylse_dom_sf"/>
</dbReference>
<dbReference type="InterPro" id="IPR023696">
    <property type="entry name" value="Ureohydrolase_dom_sf"/>
</dbReference>
<sequence length="305" mass="32630">MKTLVYTSPASAGHKPPEGHPERPERLGAVERAIRSVDGLATAEPRQATREELARVHTRRHIESIFETGPSDGLASIDADTWMSPGSLEAALAACGAAVEGVDKVVAGEAEAVFVACRPPGHHAEPERAMGFCLFNQIAVAAAHGFAGHGMTRIALVDFDVHHGNGTQAYAEREDRLFFASIHQGWIYPGTGSNADQADNIVNVAVERATGSKAWREALEEKIFSRIPDLRADLLLVSAGFDGHRDDPLAGLDLTEEDYAWAGERLGALAKEHAHARLVCTLEGGYDIDALEKSLTGFLRAIAAA</sequence>
<reference evidence="4 5" key="1">
    <citation type="journal article" date="2017" name="Int. J. Syst. Evol. Microbiol.">
        <title>Marinicauda algicola sp. nov., isolated from a marine red alga Rhodosorus marinus.</title>
        <authorList>
            <person name="Jeong S.E."/>
            <person name="Jeon S.H."/>
            <person name="Chun B.H."/>
            <person name="Kim D.W."/>
            <person name="Jeon C.O."/>
        </authorList>
    </citation>
    <scope>NUCLEOTIDE SEQUENCE [LARGE SCALE GENOMIC DNA]</scope>
    <source>
        <strain evidence="4 5">JCM 31718</strain>
    </source>
</reference>
<feature type="compositionally biased region" description="Basic and acidic residues" evidence="2">
    <location>
        <begin position="15"/>
        <end position="24"/>
    </location>
</feature>
<comment type="caution">
    <text evidence="4">The sequence shown here is derived from an EMBL/GenBank/DDBJ whole genome shotgun (WGS) entry which is preliminary data.</text>
</comment>
<dbReference type="RefSeq" id="WP_135996333.1">
    <property type="nucleotide sequence ID" value="NZ_CP071057.1"/>
</dbReference>
<evidence type="ECO:0000256" key="2">
    <source>
        <dbReference type="SAM" id="MobiDB-lite"/>
    </source>
</evidence>
<keyword evidence="5" id="KW-1185">Reference proteome</keyword>
<comment type="similarity">
    <text evidence="1">Belongs to the histone deacetylase family.</text>
</comment>
<dbReference type="InterPro" id="IPR000286">
    <property type="entry name" value="HDACs"/>
</dbReference>
<feature type="region of interest" description="Disordered" evidence="2">
    <location>
        <begin position="1"/>
        <end position="24"/>
    </location>
</feature>
<dbReference type="GO" id="GO:0004407">
    <property type="term" value="F:histone deacetylase activity"/>
    <property type="evidence" value="ECO:0007669"/>
    <property type="project" value="TreeGrafter"/>
</dbReference>